<feature type="region of interest" description="Disordered" evidence="1">
    <location>
        <begin position="214"/>
        <end position="252"/>
    </location>
</feature>
<feature type="region of interest" description="Disordered" evidence="1">
    <location>
        <begin position="57"/>
        <end position="89"/>
    </location>
</feature>
<dbReference type="STRING" id="1314800.A0A1B7MYV1"/>
<dbReference type="InParanoid" id="A0A1B7MYV1"/>
<feature type="compositionally biased region" description="Polar residues" evidence="1">
    <location>
        <begin position="427"/>
        <end position="438"/>
    </location>
</feature>
<dbReference type="InterPro" id="IPR039601">
    <property type="entry name" value="Rrn5"/>
</dbReference>
<feature type="compositionally biased region" description="Basic residues" evidence="1">
    <location>
        <begin position="368"/>
        <end position="377"/>
    </location>
</feature>
<evidence type="ECO:0000313" key="2">
    <source>
        <dbReference type="EMBL" id="OAX37788.1"/>
    </source>
</evidence>
<dbReference type="Proteomes" id="UP000092154">
    <property type="component" value="Unassembled WGS sequence"/>
</dbReference>
<dbReference type="GO" id="GO:0006361">
    <property type="term" value="P:transcription initiation at RNA polymerase I promoter"/>
    <property type="evidence" value="ECO:0007669"/>
    <property type="project" value="TreeGrafter"/>
</dbReference>
<evidence type="ECO:0000313" key="3">
    <source>
        <dbReference type="Proteomes" id="UP000092154"/>
    </source>
</evidence>
<accession>A0A1B7MYV1</accession>
<reference evidence="2 3" key="1">
    <citation type="submission" date="2016-06" db="EMBL/GenBank/DDBJ databases">
        <title>Comparative genomics of the ectomycorrhizal sister species Rhizopogon vinicolor and Rhizopogon vesiculosus (Basidiomycota: Boletales) reveals a divergence of the mating type B locus.</title>
        <authorList>
            <consortium name="DOE Joint Genome Institute"/>
            <person name="Mujic A.B."/>
            <person name="Kuo A."/>
            <person name="Tritt A."/>
            <person name="Lipzen A."/>
            <person name="Chen C."/>
            <person name="Johnson J."/>
            <person name="Sharma A."/>
            <person name="Barry K."/>
            <person name="Grigoriev I.V."/>
            <person name="Spatafora J.W."/>
        </authorList>
    </citation>
    <scope>NUCLEOTIDE SEQUENCE [LARGE SCALE GENOMIC DNA]</scope>
    <source>
        <strain evidence="2 3">AM-OR11-026</strain>
    </source>
</reference>
<organism evidence="2 3">
    <name type="scientific">Rhizopogon vinicolor AM-OR11-026</name>
    <dbReference type="NCBI Taxonomy" id="1314800"/>
    <lineage>
        <taxon>Eukaryota</taxon>
        <taxon>Fungi</taxon>
        <taxon>Dikarya</taxon>
        <taxon>Basidiomycota</taxon>
        <taxon>Agaricomycotina</taxon>
        <taxon>Agaricomycetes</taxon>
        <taxon>Agaricomycetidae</taxon>
        <taxon>Boletales</taxon>
        <taxon>Suillineae</taxon>
        <taxon>Rhizopogonaceae</taxon>
        <taxon>Rhizopogon</taxon>
    </lineage>
</organism>
<dbReference type="GO" id="GO:0042790">
    <property type="term" value="P:nucleolar large rRNA transcription by RNA polymerase I"/>
    <property type="evidence" value="ECO:0007669"/>
    <property type="project" value="InterPro"/>
</dbReference>
<feature type="region of interest" description="Disordered" evidence="1">
    <location>
        <begin position="583"/>
        <end position="616"/>
    </location>
</feature>
<dbReference type="EMBL" id="KV448331">
    <property type="protein sequence ID" value="OAX37788.1"/>
    <property type="molecule type" value="Genomic_DNA"/>
</dbReference>
<feature type="compositionally biased region" description="Basic and acidic residues" evidence="1">
    <location>
        <begin position="388"/>
        <end position="403"/>
    </location>
</feature>
<dbReference type="PANTHER" id="PTHR28079:SF1">
    <property type="entry name" value="RNA POLYMERASE I-SPECIFIC TRANSCRIPTION INITIATION FACTOR RRN5"/>
    <property type="match status" value="1"/>
</dbReference>
<dbReference type="OrthoDB" id="2240312at2759"/>
<dbReference type="GO" id="GO:0000500">
    <property type="term" value="C:RNA polymerase I upstream activating factor complex"/>
    <property type="evidence" value="ECO:0007669"/>
    <property type="project" value="InterPro"/>
</dbReference>
<feature type="compositionally biased region" description="Acidic residues" evidence="1">
    <location>
        <begin position="237"/>
        <end position="252"/>
    </location>
</feature>
<feature type="compositionally biased region" description="Polar residues" evidence="1">
    <location>
        <begin position="1"/>
        <end position="10"/>
    </location>
</feature>
<gene>
    <name evidence="2" type="ORF">K503DRAFT_820546</name>
</gene>
<protein>
    <submittedName>
        <fullName evidence="2">Uncharacterized protein</fullName>
    </submittedName>
</protein>
<sequence>MSAAVSNVSSDVEDEGVHEDGLTDMPGTADAYNVYTGYLPSLRAHIRDTISHLTGSIPSHDGTCLGPPTKSTSTPPEARQGGILSPPELVEEGGADLESELPIWYSSLSSWSQSEVDAFFHAVSIYSRWRPDLIADAVKTKGEVEVVEFLITLDSYANSRETETNQDIRRSAPTPPAAIEVSDKWVAAEETMAAAIAVEEEYGERQELEALRKKRASDASADMIPRGKRRRVASGVGEDELMGNESERDDEEDDIHIVNAGKARFEKWHAREIAAWKREDLLAKLKDAHLQVLDAILREDGEVQKGKGVTHEQADASDPDARVDLKALSPMSRRRLTKRLYMRRKRAQLRGEDVDQAAEVVSLERMKPGRKPGRKGKERSVSAAEVTEGEKLPSGKKVSERRTTTTPELAESGFHPSDEDGPEDANETTAKKTVNISGKTRHQKTRAEFENAGIDATYLRRHNMDLFHHGPLGKLVGIFKPLAEYPEDDISASYISADLVQYLQASVVAFTTDVIHRATMWKEQANELKGQKKVWKGALHQINQAAVEHALKTIGMRSVSKQEYFSKFLDHYDLARDKQYPRRKSSSSVAVDAEGEQSTAAGRPSDIESNQHETELSSHRALYTPAFLTPAAFNISIVDTFFPGYDACFPPKTNEDSREEPLLSDETDEEDLEDELQEDEMLDHADVETGKRFEEQLWAEVQRERGVASE</sequence>
<keyword evidence="3" id="KW-1185">Reference proteome</keyword>
<feature type="compositionally biased region" description="Acidic residues" evidence="1">
    <location>
        <begin position="662"/>
        <end position="681"/>
    </location>
</feature>
<evidence type="ECO:0000256" key="1">
    <source>
        <dbReference type="SAM" id="MobiDB-lite"/>
    </source>
</evidence>
<dbReference type="GO" id="GO:0001181">
    <property type="term" value="F:RNA polymerase I general transcription initiation factor activity"/>
    <property type="evidence" value="ECO:0007669"/>
    <property type="project" value="TreeGrafter"/>
</dbReference>
<feature type="region of interest" description="Disordered" evidence="1">
    <location>
        <begin position="1"/>
        <end position="26"/>
    </location>
</feature>
<feature type="region of interest" description="Disordered" evidence="1">
    <location>
        <begin position="363"/>
        <end position="443"/>
    </location>
</feature>
<dbReference type="PANTHER" id="PTHR28079">
    <property type="entry name" value="RNA POLYMERASE I-SPECIFIC TRANSCRIPTION INITIATION FACTOR RRN5"/>
    <property type="match status" value="1"/>
</dbReference>
<feature type="compositionally biased region" description="Basic and acidic residues" evidence="1">
    <location>
        <begin position="605"/>
        <end position="616"/>
    </location>
</feature>
<proteinExistence type="predicted"/>
<name>A0A1B7MYV1_9AGAM</name>
<feature type="region of interest" description="Disordered" evidence="1">
    <location>
        <begin position="651"/>
        <end position="689"/>
    </location>
</feature>
<dbReference type="GO" id="GO:0000182">
    <property type="term" value="F:rDNA binding"/>
    <property type="evidence" value="ECO:0007669"/>
    <property type="project" value="TreeGrafter"/>
</dbReference>
<dbReference type="AlphaFoldDB" id="A0A1B7MYV1"/>